<protein>
    <recommendedName>
        <fullName evidence="1">DUF4440 domain-containing protein</fullName>
    </recommendedName>
</protein>
<sequence>MLIRGLSILLAGIVLSAAIAKTARAAAPAQLPPAISTAISAAYANQCTMLKNTDIDGFSKTFTNHWVESDSNGSKVTKAQAIGAIKQQIAAMGLTITDCAATIGGGSVSSDGNTVTVNVEQSADGTVASQTGTSPIQISSKETDVWVKRGANWLQSASTVLKNTIMLNGQVVQQSGSR</sequence>
<accession>E6PHD0</accession>
<evidence type="ECO:0000259" key="1">
    <source>
        <dbReference type="Pfam" id="PF14534"/>
    </source>
</evidence>
<feature type="domain" description="DUF4440" evidence="1">
    <location>
        <begin position="39"/>
        <end position="154"/>
    </location>
</feature>
<dbReference type="AlphaFoldDB" id="E6PHD0"/>
<dbReference type="InterPro" id="IPR027843">
    <property type="entry name" value="DUF4440"/>
</dbReference>
<organism evidence="2">
    <name type="scientific">mine drainage metagenome</name>
    <dbReference type="NCBI Taxonomy" id="410659"/>
    <lineage>
        <taxon>unclassified sequences</taxon>
        <taxon>metagenomes</taxon>
        <taxon>ecological metagenomes</taxon>
    </lineage>
</organism>
<dbReference type="Gene3D" id="3.10.450.50">
    <property type="match status" value="1"/>
</dbReference>
<dbReference type="InterPro" id="IPR032710">
    <property type="entry name" value="NTF2-like_dom_sf"/>
</dbReference>
<reference evidence="2" key="1">
    <citation type="submission" date="2009-10" db="EMBL/GenBank/DDBJ databases">
        <title>Diversity of trophic interactions inside an arsenic-rich microbial ecosystem.</title>
        <authorList>
            <person name="Bertin P.N."/>
            <person name="Heinrich-Salmeron A."/>
            <person name="Pelletier E."/>
            <person name="Goulhen-Chollet F."/>
            <person name="Arsene-Ploetze F."/>
            <person name="Gallien S."/>
            <person name="Calteau A."/>
            <person name="Vallenet D."/>
            <person name="Casiot C."/>
            <person name="Chane-Woon-Ming B."/>
            <person name="Giloteaux L."/>
            <person name="Barakat M."/>
            <person name="Bonnefoy V."/>
            <person name="Bruneel O."/>
            <person name="Chandler M."/>
            <person name="Cleiss J."/>
            <person name="Duran R."/>
            <person name="Elbaz-Poulichet F."/>
            <person name="Fonknechten N."/>
            <person name="Lauga B."/>
            <person name="Mornico D."/>
            <person name="Ortet P."/>
            <person name="Schaeffer C."/>
            <person name="Siguier P."/>
            <person name="Alexander Thil Smith A."/>
            <person name="Van Dorsselaer A."/>
            <person name="Weissenbach J."/>
            <person name="Medigue C."/>
            <person name="Le Paslier D."/>
        </authorList>
    </citation>
    <scope>NUCLEOTIDE SEQUENCE</scope>
</reference>
<name>E6PHD0_9ZZZZ</name>
<evidence type="ECO:0000313" key="2">
    <source>
        <dbReference type="EMBL" id="CBH75868.1"/>
    </source>
</evidence>
<dbReference type="SUPFAM" id="SSF54427">
    <property type="entry name" value="NTF2-like"/>
    <property type="match status" value="1"/>
</dbReference>
<gene>
    <name evidence="2" type="ORF">CARN1_1266</name>
</gene>
<comment type="caution">
    <text evidence="2">The sequence shown here is derived from an EMBL/GenBank/DDBJ whole genome shotgun (WGS) entry which is preliminary data.</text>
</comment>
<proteinExistence type="predicted"/>
<dbReference type="Pfam" id="PF14534">
    <property type="entry name" value="DUF4440"/>
    <property type="match status" value="1"/>
</dbReference>
<dbReference type="EMBL" id="CABL01000016">
    <property type="protein sequence ID" value="CBH75868.1"/>
    <property type="molecule type" value="Genomic_DNA"/>
</dbReference>